<name>A0ABW3GX48_9BACL</name>
<keyword evidence="1" id="KW-0472">Membrane</keyword>
<evidence type="ECO:0000313" key="3">
    <source>
        <dbReference type="Proteomes" id="UP001596976"/>
    </source>
</evidence>
<organism evidence="2 3">
    <name type="scientific">Savagea faecisuis</name>
    <dbReference type="NCBI Taxonomy" id="1274803"/>
    <lineage>
        <taxon>Bacteria</taxon>
        <taxon>Bacillati</taxon>
        <taxon>Bacillota</taxon>
        <taxon>Bacilli</taxon>
        <taxon>Bacillales</taxon>
        <taxon>Caryophanaceae</taxon>
        <taxon>Savagea</taxon>
    </lineage>
</organism>
<evidence type="ECO:0000313" key="2">
    <source>
        <dbReference type="EMBL" id="MFD0943030.1"/>
    </source>
</evidence>
<dbReference type="Proteomes" id="UP001596976">
    <property type="component" value="Unassembled WGS sequence"/>
</dbReference>
<dbReference type="RefSeq" id="WP_381010233.1">
    <property type="nucleotide sequence ID" value="NZ_JBHTJF010000021.1"/>
</dbReference>
<keyword evidence="3" id="KW-1185">Reference proteome</keyword>
<reference evidence="3" key="1">
    <citation type="journal article" date="2019" name="Int. J. Syst. Evol. Microbiol.">
        <title>The Global Catalogue of Microorganisms (GCM) 10K type strain sequencing project: providing services to taxonomists for standard genome sequencing and annotation.</title>
        <authorList>
            <consortium name="The Broad Institute Genomics Platform"/>
            <consortium name="The Broad Institute Genome Sequencing Center for Infectious Disease"/>
            <person name="Wu L."/>
            <person name="Ma J."/>
        </authorList>
    </citation>
    <scope>NUCLEOTIDE SEQUENCE [LARGE SCALE GENOMIC DNA]</scope>
    <source>
        <strain evidence="3">CCUG 63563</strain>
    </source>
</reference>
<gene>
    <name evidence="2" type="ORF">ACFQ0V_04520</name>
</gene>
<comment type="caution">
    <text evidence="2">The sequence shown here is derived from an EMBL/GenBank/DDBJ whole genome shotgun (WGS) entry which is preliminary data.</text>
</comment>
<accession>A0ABW3GX48</accession>
<proteinExistence type="predicted"/>
<sequence length="142" mass="16689">MNTLLEFISRLLVVVTVVATILVGIFLYNESKKPSFEEEFDRLVKHVELSVSNSNYSEYKMKEILMSNTYNLTEEQASKVLFYSKVDYRKAAVNNANSLYLSGEKEEEIFEMLRDKESLYGGFQESDIYYLKENPYLWKTKE</sequence>
<feature type="transmembrane region" description="Helical" evidence="1">
    <location>
        <begin position="7"/>
        <end position="28"/>
    </location>
</feature>
<protein>
    <submittedName>
        <fullName evidence="2">Uncharacterized protein</fullName>
    </submittedName>
</protein>
<keyword evidence="1" id="KW-0812">Transmembrane</keyword>
<evidence type="ECO:0000256" key="1">
    <source>
        <dbReference type="SAM" id="Phobius"/>
    </source>
</evidence>
<dbReference type="EMBL" id="JBHTJF010000021">
    <property type="protein sequence ID" value="MFD0943030.1"/>
    <property type="molecule type" value="Genomic_DNA"/>
</dbReference>
<keyword evidence="1" id="KW-1133">Transmembrane helix</keyword>